<evidence type="ECO:0000313" key="13">
    <source>
        <dbReference type="Proteomes" id="UP000038045"/>
    </source>
</evidence>
<accession>A0A0N4Z141</accession>
<evidence type="ECO:0000256" key="8">
    <source>
        <dbReference type="ARBA" id="ARBA00022884"/>
    </source>
</evidence>
<feature type="signal peptide" evidence="11">
    <location>
        <begin position="1"/>
        <end position="20"/>
    </location>
</feature>
<sequence length="309" mass="35430">MLKFGLKYILVVAVIQVTKQQSLPALSITDNEIKSFVSEIWNSDVNAATKRDLKLNFQGHTNIRSTSDAAPQPLFQFVNTSIFRKPTYKAYIDLMDNYIPDVGTPEQTTQEENNEMTTFYEAIMKTEIGSKLFNLLKTKGHPYAKDKKTFKKWIMQLWFGLYSRAKGVPDTSGFEHVFIGEIKNGEVSGLHNWIRLYFLETNSGKENFDYMGFLVKRFDLMASIKYKWRHYMKSGGSFFVGTSPEFDFSVYTLCLLAKRGHKGCAIEVNGCPASIIVHELYQNNKVFIGSLYPKVEMSTEQCKKLNSRN</sequence>
<dbReference type="InterPro" id="IPR039787">
    <property type="entry name" value="ENDOU"/>
</dbReference>
<dbReference type="Pfam" id="PF09412">
    <property type="entry name" value="XendoU"/>
    <property type="match status" value="1"/>
</dbReference>
<dbReference type="SUPFAM" id="SSF142877">
    <property type="entry name" value="EndoU-like"/>
    <property type="match status" value="1"/>
</dbReference>
<dbReference type="GO" id="GO:0046872">
    <property type="term" value="F:metal ion binding"/>
    <property type="evidence" value="ECO:0007669"/>
    <property type="project" value="UniProtKB-UniRule"/>
</dbReference>
<keyword evidence="4 11" id="KW-0540">Nuclease</keyword>
<comment type="similarity">
    <text evidence="2 11">Belongs to the ENDOU family.</text>
</comment>
<evidence type="ECO:0000256" key="4">
    <source>
        <dbReference type="ARBA" id="ARBA00022722"/>
    </source>
</evidence>
<evidence type="ECO:0000256" key="11">
    <source>
        <dbReference type="RuleBase" id="RU367085"/>
    </source>
</evidence>
<dbReference type="GO" id="GO:0016829">
    <property type="term" value="F:lyase activity"/>
    <property type="evidence" value="ECO:0007669"/>
    <property type="project" value="UniProtKB-KW"/>
</dbReference>
<keyword evidence="13" id="KW-1185">Reference proteome</keyword>
<dbReference type="GO" id="GO:0003723">
    <property type="term" value="F:RNA binding"/>
    <property type="evidence" value="ECO:0007669"/>
    <property type="project" value="UniProtKB-UniRule"/>
</dbReference>
<evidence type="ECO:0000313" key="14">
    <source>
        <dbReference type="WBParaSite" id="PTRK_0000041800.1"/>
    </source>
</evidence>
<evidence type="ECO:0000256" key="2">
    <source>
        <dbReference type="ARBA" id="ARBA00010168"/>
    </source>
</evidence>
<organism evidence="13 14">
    <name type="scientific">Parastrongyloides trichosuri</name>
    <name type="common">Possum-specific nematode worm</name>
    <dbReference type="NCBI Taxonomy" id="131310"/>
    <lineage>
        <taxon>Eukaryota</taxon>
        <taxon>Metazoa</taxon>
        <taxon>Ecdysozoa</taxon>
        <taxon>Nematoda</taxon>
        <taxon>Chromadorea</taxon>
        <taxon>Rhabditida</taxon>
        <taxon>Tylenchina</taxon>
        <taxon>Panagrolaimomorpha</taxon>
        <taxon>Strongyloidoidea</taxon>
        <taxon>Strongyloididae</taxon>
        <taxon>Parastrongyloides</taxon>
    </lineage>
</organism>
<dbReference type="PANTHER" id="PTHR12439">
    <property type="entry name" value="PLACENTAL PROTEIN 11-RELATED"/>
    <property type="match status" value="1"/>
</dbReference>
<dbReference type="GO" id="GO:0016787">
    <property type="term" value="F:hydrolase activity"/>
    <property type="evidence" value="ECO:0007669"/>
    <property type="project" value="UniProtKB-KW"/>
</dbReference>
<feature type="domain" description="EndoU" evidence="12">
    <location>
        <begin position="29"/>
        <end position="297"/>
    </location>
</feature>
<keyword evidence="7 11" id="KW-0378">Hydrolase</keyword>
<dbReference type="CDD" id="cd21159">
    <property type="entry name" value="XendoU"/>
    <property type="match status" value="1"/>
</dbReference>
<keyword evidence="8 11" id="KW-0694">RNA-binding</keyword>
<comment type="cofactor">
    <cofactor evidence="1 11">
        <name>Mn(2+)</name>
        <dbReference type="ChEBI" id="CHEBI:29035"/>
    </cofactor>
</comment>
<evidence type="ECO:0000256" key="5">
    <source>
        <dbReference type="ARBA" id="ARBA00022723"/>
    </source>
</evidence>
<dbReference type="InterPro" id="IPR037227">
    <property type="entry name" value="EndoU-like"/>
</dbReference>
<evidence type="ECO:0000259" key="12">
    <source>
        <dbReference type="PROSITE" id="PS51959"/>
    </source>
</evidence>
<reference evidence="14" key="1">
    <citation type="submission" date="2017-02" db="UniProtKB">
        <authorList>
            <consortium name="WormBaseParasite"/>
        </authorList>
    </citation>
    <scope>IDENTIFICATION</scope>
</reference>
<keyword evidence="5 11" id="KW-0479">Metal-binding</keyword>
<keyword evidence="9 11" id="KW-0464">Manganese</keyword>
<dbReference type="Proteomes" id="UP000038045">
    <property type="component" value="Unplaced"/>
</dbReference>
<evidence type="ECO:0000256" key="9">
    <source>
        <dbReference type="ARBA" id="ARBA00023211"/>
    </source>
</evidence>
<evidence type="ECO:0000256" key="1">
    <source>
        <dbReference type="ARBA" id="ARBA00001936"/>
    </source>
</evidence>
<dbReference type="WBParaSite" id="PTRK_0000041800.1">
    <property type="protein sequence ID" value="PTRK_0000041800.1"/>
    <property type="gene ID" value="PTRK_0000041800"/>
</dbReference>
<dbReference type="GO" id="GO:0004521">
    <property type="term" value="F:RNA endonuclease activity"/>
    <property type="evidence" value="ECO:0007669"/>
    <property type="project" value="UniProtKB-UniRule"/>
</dbReference>
<dbReference type="InterPro" id="IPR018998">
    <property type="entry name" value="EndoU_C"/>
</dbReference>
<evidence type="ECO:0000256" key="10">
    <source>
        <dbReference type="ARBA" id="ARBA00023239"/>
    </source>
</evidence>
<dbReference type="PANTHER" id="PTHR12439:SF11">
    <property type="entry name" value="URIDYLATE-SPECIFIC ENDORIBONUCLEASE"/>
    <property type="match status" value="1"/>
</dbReference>
<proteinExistence type="inferred from homology"/>
<evidence type="ECO:0000256" key="3">
    <source>
        <dbReference type="ARBA" id="ARBA00011245"/>
    </source>
</evidence>
<evidence type="ECO:0000256" key="7">
    <source>
        <dbReference type="ARBA" id="ARBA00022801"/>
    </source>
</evidence>
<keyword evidence="6 11" id="KW-0255">Endonuclease</keyword>
<keyword evidence="10" id="KW-0456">Lyase</keyword>
<feature type="chain" id="PRO_5026377752" evidence="11">
    <location>
        <begin position="21"/>
        <end position="309"/>
    </location>
</feature>
<keyword evidence="11" id="KW-0732">Signal</keyword>
<comment type="subunit">
    <text evidence="3 11">Monomer.</text>
</comment>
<protein>
    <submittedName>
        <fullName evidence="14">Endoribonuclease</fullName>
    </submittedName>
</protein>
<evidence type="ECO:0000256" key="6">
    <source>
        <dbReference type="ARBA" id="ARBA00022759"/>
    </source>
</evidence>
<dbReference type="AlphaFoldDB" id="A0A0N4Z141"/>
<dbReference type="PROSITE" id="PS51959">
    <property type="entry name" value="ENDOU"/>
    <property type="match status" value="1"/>
</dbReference>
<name>A0A0N4Z141_PARTI</name>